<dbReference type="InterPro" id="IPR011006">
    <property type="entry name" value="CheY-like_superfamily"/>
</dbReference>
<evidence type="ECO:0000256" key="2">
    <source>
        <dbReference type="SAM" id="MobiDB-lite"/>
    </source>
</evidence>
<proteinExistence type="predicted"/>
<feature type="domain" description="Response regulatory" evidence="3">
    <location>
        <begin position="809"/>
        <end position="932"/>
    </location>
</feature>
<evidence type="ECO:0000259" key="3">
    <source>
        <dbReference type="PROSITE" id="PS50110"/>
    </source>
</evidence>
<dbReference type="PROSITE" id="PS50110">
    <property type="entry name" value="RESPONSE_REGULATORY"/>
    <property type="match status" value="1"/>
</dbReference>
<feature type="region of interest" description="Disordered" evidence="2">
    <location>
        <begin position="948"/>
        <end position="983"/>
    </location>
</feature>
<feature type="region of interest" description="Disordered" evidence="2">
    <location>
        <begin position="250"/>
        <end position="293"/>
    </location>
</feature>
<protein>
    <recommendedName>
        <fullName evidence="3">Response regulatory domain-containing protein</fullName>
    </recommendedName>
</protein>
<dbReference type="EMBL" id="HBJA01131123">
    <property type="protein sequence ID" value="CAE0833751.1"/>
    <property type="molecule type" value="Transcribed_RNA"/>
</dbReference>
<evidence type="ECO:0000256" key="1">
    <source>
        <dbReference type="PROSITE-ProRule" id="PRU00169"/>
    </source>
</evidence>
<sequence>MNVDLPRRHSSMVLDEPRSSVVSSLTSAFAPVLGSVNLLGTPSPRVSLSKERYVAMAEEGATLIASVVDTWDTPSESRSPFKAPGRSSPKVRPVNPSSASPAPSSRSSVLGDFYHGPDGARSNSRLSKRQGMSKAHDACSSRFSHVSRSPASSMMGACSMPDPGGLSVHSVAPCKSSTFSDGARSIATLMSVQSKGKSRAPGAASYPRFFAVTPTESDGSFNSNCKSPGFRGIQTAELPFVRSRTFGLSNSNDQASQVPLSPPLGQTSVPRTKTSSNEPALSAGPEDTASHLEGSTFQTGTMAIRIKESYHWCATVGVLLILQLIFDSIGHQFQYVPQASDWCCGLLLLYCMASVFALRFASSVRPYAPYLLAFGSLCMTCQVSWHWHSQVAQVKDSLLQQPVLLNVSSIRSINNSTAASFQSDAIPSSLYASLYESIFGASALDFLDTATFLVVLFLHCVQSSFLCRLGSRIAATVSVLQWTVLVCWPLTSPHLHASWVCRIGATGIWTVHLIRSAYVWESEAKHQAAYIDNLLHSLAEGRKTITEVRKALKDGQTADSVLNHMLKNTMADASGCIDLYCHERPHGEDVAYLSKASDGLFRGMWWCKLREAVLRMVAGQYESEPEVVNLHQFAEDFVRGRDVELECPLHVVMLDPMACNVILDNAVTNATRHGCQTNPEVKLTARVSEQSHNADAATIDSPIESEMPVEVRFTVTNRADSSRAAVKRWSTQQPNEPQQSKSPNSPVLSDGLGLSHIWMVANRAEMVAELSQNGDKVHFELYFQTTALPPETSLLPQRAGIVSLSPRWEVLGLDDSGIARKSLVMNLEKALPDANVQMYGKDAAEVEEFERAALERADVIILDQNIDVDGQELYGSTILTKLRKRGYRGFACVRSGNSAQADKELSLKSGAQWHVGKEVPIPEMIRQLRREYDAFMLKQENESRPLFEAQSIPSSLTAADDDPPTRVCQFDGTSSCSGEAVRP</sequence>
<keyword evidence="1" id="KW-0597">Phosphoprotein</keyword>
<reference evidence="4" key="1">
    <citation type="submission" date="2021-01" db="EMBL/GenBank/DDBJ databases">
        <authorList>
            <person name="Corre E."/>
            <person name="Pelletier E."/>
            <person name="Niang G."/>
            <person name="Scheremetjew M."/>
            <person name="Finn R."/>
            <person name="Kale V."/>
            <person name="Holt S."/>
            <person name="Cochrane G."/>
            <person name="Meng A."/>
            <person name="Brown T."/>
            <person name="Cohen L."/>
        </authorList>
    </citation>
    <scope>NUCLEOTIDE SEQUENCE</scope>
    <source>
        <strain evidence="4">CCMP1594</strain>
    </source>
</reference>
<dbReference type="Gene3D" id="3.40.50.2300">
    <property type="match status" value="1"/>
</dbReference>
<dbReference type="InterPro" id="IPR001789">
    <property type="entry name" value="Sig_transdc_resp-reg_receiver"/>
</dbReference>
<accession>A0A7S4GDU3</accession>
<feature type="compositionally biased region" description="Polar residues" evidence="2">
    <location>
        <begin position="250"/>
        <end position="279"/>
    </location>
</feature>
<dbReference type="SUPFAM" id="SSF52172">
    <property type="entry name" value="CheY-like"/>
    <property type="match status" value="1"/>
</dbReference>
<feature type="compositionally biased region" description="Polar residues" evidence="2">
    <location>
        <begin position="141"/>
        <end position="152"/>
    </location>
</feature>
<dbReference type="GO" id="GO:0000160">
    <property type="term" value="P:phosphorelay signal transduction system"/>
    <property type="evidence" value="ECO:0007669"/>
    <property type="project" value="InterPro"/>
</dbReference>
<organism evidence="4">
    <name type="scientific">Eutreptiella gymnastica</name>
    <dbReference type="NCBI Taxonomy" id="73025"/>
    <lineage>
        <taxon>Eukaryota</taxon>
        <taxon>Discoba</taxon>
        <taxon>Euglenozoa</taxon>
        <taxon>Euglenida</taxon>
        <taxon>Spirocuta</taxon>
        <taxon>Euglenophyceae</taxon>
        <taxon>Eutreptiales</taxon>
        <taxon>Eutreptiaceae</taxon>
        <taxon>Eutreptiella</taxon>
    </lineage>
</organism>
<name>A0A7S4GDU3_9EUGL</name>
<feature type="compositionally biased region" description="Polar residues" evidence="2">
    <location>
        <begin position="729"/>
        <end position="747"/>
    </location>
</feature>
<feature type="modified residue" description="4-aspartylphosphate" evidence="1">
    <location>
        <position position="863"/>
    </location>
</feature>
<feature type="region of interest" description="Disordered" evidence="2">
    <location>
        <begin position="723"/>
        <end position="747"/>
    </location>
</feature>
<gene>
    <name evidence="4" type="ORF">EGYM00163_LOCUS45047</name>
</gene>
<evidence type="ECO:0000313" key="4">
    <source>
        <dbReference type="EMBL" id="CAE0833751.1"/>
    </source>
</evidence>
<feature type="compositionally biased region" description="Low complexity" evidence="2">
    <location>
        <begin position="91"/>
        <end position="109"/>
    </location>
</feature>
<feature type="region of interest" description="Disordered" evidence="2">
    <location>
        <begin position="72"/>
        <end position="156"/>
    </location>
</feature>
<dbReference type="AlphaFoldDB" id="A0A7S4GDU3"/>